<dbReference type="CDD" id="cd10924">
    <property type="entry name" value="CE4_COG4878"/>
    <property type="match status" value="1"/>
</dbReference>
<dbReference type="SUPFAM" id="SSF88713">
    <property type="entry name" value="Glycoside hydrolase/deacetylase"/>
    <property type="match status" value="1"/>
</dbReference>
<gene>
    <name evidence="1" type="ORF">ACFQWB_09915</name>
</gene>
<organism evidence="1 2">
    <name type="scientific">Paenibacillus thermoaerophilus</name>
    <dbReference type="NCBI Taxonomy" id="1215385"/>
    <lineage>
        <taxon>Bacteria</taxon>
        <taxon>Bacillati</taxon>
        <taxon>Bacillota</taxon>
        <taxon>Bacilli</taxon>
        <taxon>Bacillales</taxon>
        <taxon>Paenibacillaceae</taxon>
        <taxon>Paenibacillus</taxon>
    </lineage>
</organism>
<accession>A0ABW2V6L5</accession>
<dbReference type="RefSeq" id="WP_138790040.1">
    <property type="nucleotide sequence ID" value="NZ_JBHTGQ010000021.1"/>
</dbReference>
<dbReference type="Pfam" id="PF09960">
    <property type="entry name" value="DUF2194"/>
    <property type="match status" value="2"/>
</dbReference>
<keyword evidence="2" id="KW-1185">Reference proteome</keyword>
<dbReference type="Gene3D" id="3.20.20.370">
    <property type="entry name" value="Glycoside hydrolase/deacetylase"/>
    <property type="match status" value="1"/>
</dbReference>
<dbReference type="Proteomes" id="UP001596528">
    <property type="component" value="Unassembled WGS sequence"/>
</dbReference>
<comment type="caution">
    <text evidence="1">The sequence shown here is derived from an EMBL/GenBank/DDBJ whole genome shotgun (WGS) entry which is preliminary data.</text>
</comment>
<proteinExistence type="predicted"/>
<name>A0ABW2V6L5_9BACL</name>
<dbReference type="EMBL" id="JBHTGQ010000021">
    <property type="protein sequence ID" value="MFC7750242.1"/>
    <property type="molecule type" value="Genomic_DNA"/>
</dbReference>
<dbReference type="InterPro" id="IPR018695">
    <property type="entry name" value="DUF2194"/>
</dbReference>
<evidence type="ECO:0000313" key="1">
    <source>
        <dbReference type="EMBL" id="MFC7750242.1"/>
    </source>
</evidence>
<dbReference type="InterPro" id="IPR011330">
    <property type="entry name" value="Glyco_hydro/deAcase_b/a-brl"/>
</dbReference>
<protein>
    <submittedName>
        <fullName evidence="1">DUF2194 domain-containing protein</fullName>
    </submittedName>
</protein>
<reference evidence="2" key="1">
    <citation type="journal article" date="2019" name="Int. J. Syst. Evol. Microbiol.">
        <title>The Global Catalogue of Microorganisms (GCM) 10K type strain sequencing project: providing services to taxonomists for standard genome sequencing and annotation.</title>
        <authorList>
            <consortium name="The Broad Institute Genomics Platform"/>
            <consortium name="The Broad Institute Genome Sequencing Center for Infectious Disease"/>
            <person name="Wu L."/>
            <person name="Ma J."/>
        </authorList>
    </citation>
    <scope>NUCLEOTIDE SEQUENCE [LARGE SCALE GENOMIC DNA]</scope>
    <source>
        <strain evidence="2">JCM 18657</strain>
    </source>
</reference>
<evidence type="ECO:0000313" key="2">
    <source>
        <dbReference type="Proteomes" id="UP001596528"/>
    </source>
</evidence>
<sequence>MKQAIRFKRNVYIIILFILALAALIQLSRSEFILKFSQKEQAVERYKDLIAQVSGETVKPLTSGNYCIAYKSTDDQSMKLRDNTIRTLAYMKRQAVSFDLAAQKLDYGGCSVVLIATGDLDALRNGSRLEDYVYGGGAVFFMQMPENGDYFKQLYRKLGILSFDDGQLTSGIHLTSNVLIGEKGLKTGEDFLIHVSSPVEIDKESELLAQSIEGIPLIWKRRYGEGVFAVYNGNVLHQKGNRGLITGVISLLKNDFLYPIFNSKVFYIDDFPAPIRKGLDASLYKQYGLDIPGFFQNIWWPDMLKAASRHHIKYTAAVIQSYQDNVVPPFHDPEDEERHQLIAYGREVIKSGGEVAIHGFNHQSLQMDADNAGYFGYKVWPGTREMELSIREVLSYVETAFPNYKAMSYVPPSNVLSKEGREALKAAWPNLAVIASLYDTDYSGRAYVQEYGLAEDGIIEMPRITSGYFESPYTRWLEANAITSLGFFSHFLHPDDLLDETRSRNQTWAQLYEDFSAMLERLDHTYPWLRSMTSTEAGFDMVASLYSDVSIEQTADEIAGTAERYVSPLYFILRSERKIAKQSGCTVNKIDEDTYLVTVHGPRFSIGLGG</sequence>